<dbReference type="InterPro" id="IPR035994">
    <property type="entry name" value="Nucleoside_phosphorylase_sf"/>
</dbReference>
<dbReference type="CDD" id="cd09007">
    <property type="entry name" value="NP-I_spr0068"/>
    <property type="match status" value="1"/>
</dbReference>
<dbReference type="EC" id="2.4.2.3" evidence="1"/>
<evidence type="ECO:0000259" key="4">
    <source>
        <dbReference type="Pfam" id="PF01048"/>
    </source>
</evidence>
<reference evidence="5" key="1">
    <citation type="journal article" date="2020" name="mSystems">
        <title>Genome- and Community-Level Interaction Insights into Carbon Utilization and Element Cycling Functions of Hydrothermarchaeota in Hydrothermal Sediment.</title>
        <authorList>
            <person name="Zhou Z."/>
            <person name="Liu Y."/>
            <person name="Xu W."/>
            <person name="Pan J."/>
            <person name="Luo Z.H."/>
            <person name="Li M."/>
        </authorList>
    </citation>
    <scope>NUCLEOTIDE SEQUENCE [LARGE SCALE GENOMIC DNA]</scope>
    <source>
        <strain evidence="5">HyVt-102</strain>
    </source>
</reference>
<dbReference type="SUPFAM" id="SSF53167">
    <property type="entry name" value="Purine and uridine phosphorylases"/>
    <property type="match status" value="1"/>
</dbReference>
<organism evidence="5">
    <name type="scientific">candidate division WOR-3 bacterium</name>
    <dbReference type="NCBI Taxonomy" id="2052148"/>
    <lineage>
        <taxon>Bacteria</taxon>
        <taxon>Bacteria division WOR-3</taxon>
    </lineage>
</organism>
<evidence type="ECO:0000256" key="2">
    <source>
        <dbReference type="ARBA" id="ARBA00021980"/>
    </source>
</evidence>
<evidence type="ECO:0000256" key="1">
    <source>
        <dbReference type="ARBA" id="ARBA00011888"/>
    </source>
</evidence>
<dbReference type="GO" id="GO:0009116">
    <property type="term" value="P:nucleoside metabolic process"/>
    <property type="evidence" value="ECO:0007669"/>
    <property type="project" value="InterPro"/>
</dbReference>
<evidence type="ECO:0000313" key="5">
    <source>
        <dbReference type="EMBL" id="HDI82545.1"/>
    </source>
</evidence>
<accession>A0A7C0ZHJ2</accession>
<dbReference type="PANTHER" id="PTHR43691">
    <property type="entry name" value="URIDINE PHOSPHORYLASE"/>
    <property type="match status" value="1"/>
</dbReference>
<comment type="caution">
    <text evidence="5">The sequence shown here is derived from an EMBL/GenBank/DDBJ whole genome shotgun (WGS) entry which is preliminary data.</text>
</comment>
<dbReference type="AlphaFoldDB" id="A0A7C0ZHJ2"/>
<name>A0A7C0ZHJ2_UNCW3</name>
<gene>
    <name evidence="5" type="ORF">ENF18_01980</name>
</gene>
<feature type="domain" description="Nucleoside phosphorylase" evidence="4">
    <location>
        <begin position="29"/>
        <end position="214"/>
    </location>
</feature>
<dbReference type="Gene3D" id="3.40.50.1580">
    <property type="entry name" value="Nucleoside phosphorylase domain"/>
    <property type="match status" value="1"/>
</dbReference>
<protein>
    <recommendedName>
        <fullName evidence="2">Uridine phosphorylase</fullName>
        <ecNumber evidence="1">2.4.2.3</ecNumber>
    </recommendedName>
</protein>
<comment type="catalytic activity">
    <reaction evidence="3">
        <text>uridine + phosphate = alpha-D-ribose 1-phosphate + uracil</text>
        <dbReference type="Rhea" id="RHEA:24388"/>
        <dbReference type="ChEBI" id="CHEBI:16704"/>
        <dbReference type="ChEBI" id="CHEBI:17568"/>
        <dbReference type="ChEBI" id="CHEBI:43474"/>
        <dbReference type="ChEBI" id="CHEBI:57720"/>
        <dbReference type="EC" id="2.4.2.3"/>
    </reaction>
</comment>
<dbReference type="PANTHER" id="PTHR43691:SF11">
    <property type="entry name" value="FI09636P-RELATED"/>
    <property type="match status" value="1"/>
</dbReference>
<evidence type="ECO:0000256" key="3">
    <source>
        <dbReference type="ARBA" id="ARBA00048447"/>
    </source>
</evidence>
<dbReference type="InterPro" id="IPR000845">
    <property type="entry name" value="Nucleoside_phosphorylase_d"/>
</dbReference>
<sequence length="219" mass="24822">MVFPYMRGFIQKADSFCVRKIEWFQNLRILDIEGENIGLYLSRIGAPAIAIDLEELIYIGGRFFVLVGGVGVLSEEIQRGDIIIPDGAIRDEGTSHHYFPPEKEVVPSEYLFEKLKSSSKDEGLKFFTGKVWTTDAPYRETPTRITEFSKEGAICVDMETSACFAVANYYNVELAAIFSGGDYVSKEGWDFRKGDLEKSKDIQERLFRVVSKTLKEAKL</sequence>
<dbReference type="Proteomes" id="UP000885847">
    <property type="component" value="Unassembled WGS sequence"/>
</dbReference>
<dbReference type="EMBL" id="DQWE01000089">
    <property type="protein sequence ID" value="HDI82545.1"/>
    <property type="molecule type" value="Genomic_DNA"/>
</dbReference>
<dbReference type="Pfam" id="PF01048">
    <property type="entry name" value="PNP_UDP_1"/>
    <property type="match status" value="1"/>
</dbReference>
<dbReference type="GO" id="GO:0004850">
    <property type="term" value="F:uridine phosphorylase activity"/>
    <property type="evidence" value="ECO:0007669"/>
    <property type="project" value="UniProtKB-EC"/>
</dbReference>
<proteinExistence type="predicted"/>
<dbReference type="GO" id="GO:0005829">
    <property type="term" value="C:cytosol"/>
    <property type="evidence" value="ECO:0007669"/>
    <property type="project" value="TreeGrafter"/>
</dbReference>